<reference evidence="2" key="1">
    <citation type="submission" date="2022-11" db="UniProtKB">
        <authorList>
            <consortium name="WormBaseParasite"/>
        </authorList>
    </citation>
    <scope>IDENTIFICATION</scope>
</reference>
<evidence type="ECO:0000313" key="2">
    <source>
        <dbReference type="WBParaSite" id="ES5_v2.g17582.t1"/>
    </source>
</evidence>
<sequence>MILRFKLPKINQVRFYAEKVIYAPRDSQPAELSYNVGESEYVKKILENYSNKVQYLNTILKCSEDARRERSKKLIDERKELIKLLEDKICTAKSRLISVGSSATGMLFDQGSDIDLCFYTEDLNFYKDFEQHRSLRVYVFNKIRHLVYELRNIDPDLHVVDAVSLIDTSIPIQILTFKKGVSIDIQVPREDFQAIRNTNLVKHYAVADERFSQVYLFIKKLFEVMGLRNSKGGLLSSYHLMMLTIHFLQCRTLSKPVLPVLCSIIPHRVGPDVPIDKVLKLIDGEFGDYKGDWKSKNNQTSAELIFEMINYYRNFFDVNAHQIYISRGLAIKRQLNKNIPTSLQIFDPYSPTSICRSPYISDAFATGIRYIFRCMSYGKFIDTFPHFFDASGFGKYIEDKPWAFQVKCL</sequence>
<accession>A0AC34FJQ7</accession>
<name>A0AC34FJQ7_9BILA</name>
<dbReference type="WBParaSite" id="ES5_v2.g17582.t1">
    <property type="protein sequence ID" value="ES5_v2.g17582.t1"/>
    <property type="gene ID" value="ES5_v2.g17582"/>
</dbReference>
<proteinExistence type="predicted"/>
<organism evidence="1 2">
    <name type="scientific">Panagrolaimus sp. ES5</name>
    <dbReference type="NCBI Taxonomy" id="591445"/>
    <lineage>
        <taxon>Eukaryota</taxon>
        <taxon>Metazoa</taxon>
        <taxon>Ecdysozoa</taxon>
        <taxon>Nematoda</taxon>
        <taxon>Chromadorea</taxon>
        <taxon>Rhabditida</taxon>
        <taxon>Tylenchina</taxon>
        <taxon>Panagrolaimomorpha</taxon>
        <taxon>Panagrolaimoidea</taxon>
        <taxon>Panagrolaimidae</taxon>
        <taxon>Panagrolaimus</taxon>
    </lineage>
</organism>
<protein>
    <submittedName>
        <fullName evidence="2">Polymerase nucleotidyl transferase domain-containing protein</fullName>
    </submittedName>
</protein>
<dbReference type="Proteomes" id="UP000887579">
    <property type="component" value="Unplaced"/>
</dbReference>
<evidence type="ECO:0000313" key="1">
    <source>
        <dbReference type="Proteomes" id="UP000887579"/>
    </source>
</evidence>